<dbReference type="EMBL" id="SRQM01000687">
    <property type="protein sequence ID" value="KAG6106896.1"/>
    <property type="molecule type" value="Genomic_DNA"/>
</dbReference>
<organism evidence="2 3">
    <name type="scientific">Claviceps humidiphila</name>
    <dbReference type="NCBI Taxonomy" id="1294629"/>
    <lineage>
        <taxon>Eukaryota</taxon>
        <taxon>Fungi</taxon>
        <taxon>Dikarya</taxon>
        <taxon>Ascomycota</taxon>
        <taxon>Pezizomycotina</taxon>
        <taxon>Sordariomycetes</taxon>
        <taxon>Hypocreomycetidae</taxon>
        <taxon>Hypocreales</taxon>
        <taxon>Clavicipitaceae</taxon>
        <taxon>Claviceps</taxon>
    </lineage>
</organism>
<feature type="region of interest" description="Disordered" evidence="1">
    <location>
        <begin position="71"/>
        <end position="143"/>
    </location>
</feature>
<protein>
    <submittedName>
        <fullName evidence="2">Uncharacterized protein</fullName>
    </submittedName>
</protein>
<accession>A0A9P7TMM2</accession>
<keyword evidence="3" id="KW-1185">Reference proteome</keyword>
<gene>
    <name evidence="2" type="ORF">E4U13_007180</name>
</gene>
<sequence length="143" mass="16024">MCHRFNYSLSSYTCNTSREGDVEKEADVDGKLRLSAVSQVLVFTIQALKAPKATSSWLARIKNLPKWKDARMEAEDYSSGPDSKVKFSPYKGKNHNREPHPSDPDAAVTRSAFQSANRLAEELNDEDEADDSGPGKEFKKDRI</sequence>
<feature type="compositionally biased region" description="Acidic residues" evidence="1">
    <location>
        <begin position="122"/>
        <end position="131"/>
    </location>
</feature>
<evidence type="ECO:0000313" key="2">
    <source>
        <dbReference type="EMBL" id="KAG6106896.1"/>
    </source>
</evidence>
<dbReference type="AlphaFoldDB" id="A0A9P7TMM2"/>
<feature type="compositionally biased region" description="Basic and acidic residues" evidence="1">
    <location>
        <begin position="133"/>
        <end position="143"/>
    </location>
</feature>
<reference evidence="2 3" key="1">
    <citation type="journal article" date="2020" name="bioRxiv">
        <title>Whole genome comparisons of ergot fungi reveals the divergence and evolution of species within the genus Claviceps are the result of varying mechanisms driving genome evolution and host range expansion.</title>
        <authorList>
            <person name="Wyka S.A."/>
            <person name="Mondo S.J."/>
            <person name="Liu M."/>
            <person name="Dettman J."/>
            <person name="Nalam V."/>
            <person name="Broders K.D."/>
        </authorList>
    </citation>
    <scope>NUCLEOTIDE SEQUENCE [LARGE SCALE GENOMIC DNA]</scope>
    <source>
        <strain evidence="2 3">LM576</strain>
    </source>
</reference>
<evidence type="ECO:0000313" key="3">
    <source>
        <dbReference type="Proteomes" id="UP000732380"/>
    </source>
</evidence>
<evidence type="ECO:0000256" key="1">
    <source>
        <dbReference type="SAM" id="MobiDB-lite"/>
    </source>
</evidence>
<dbReference type="Proteomes" id="UP000732380">
    <property type="component" value="Unassembled WGS sequence"/>
</dbReference>
<proteinExistence type="predicted"/>
<name>A0A9P7TMM2_9HYPO</name>
<comment type="caution">
    <text evidence="2">The sequence shown here is derived from an EMBL/GenBank/DDBJ whole genome shotgun (WGS) entry which is preliminary data.</text>
</comment>